<organism evidence="2 3">
    <name type="scientific">Effrenium voratum</name>
    <dbReference type="NCBI Taxonomy" id="2562239"/>
    <lineage>
        <taxon>Eukaryota</taxon>
        <taxon>Sar</taxon>
        <taxon>Alveolata</taxon>
        <taxon>Dinophyceae</taxon>
        <taxon>Suessiales</taxon>
        <taxon>Symbiodiniaceae</taxon>
        <taxon>Effrenium</taxon>
    </lineage>
</organism>
<feature type="compositionally biased region" description="Basic and acidic residues" evidence="1">
    <location>
        <begin position="119"/>
        <end position="129"/>
    </location>
</feature>
<protein>
    <submittedName>
        <fullName evidence="2">Uncharacterized protein</fullName>
    </submittedName>
</protein>
<evidence type="ECO:0000313" key="2">
    <source>
        <dbReference type="EMBL" id="CAJ1387502.1"/>
    </source>
</evidence>
<dbReference type="EMBL" id="CAUJNA010001533">
    <property type="protein sequence ID" value="CAJ1387502.1"/>
    <property type="molecule type" value="Genomic_DNA"/>
</dbReference>
<dbReference type="Proteomes" id="UP001178507">
    <property type="component" value="Unassembled WGS sequence"/>
</dbReference>
<accession>A0AA36N0G3</accession>
<comment type="caution">
    <text evidence="2">The sequence shown here is derived from an EMBL/GenBank/DDBJ whole genome shotgun (WGS) entry which is preliminary data.</text>
</comment>
<dbReference type="AlphaFoldDB" id="A0AA36N0G3"/>
<feature type="non-terminal residue" evidence="2">
    <location>
        <position position="181"/>
    </location>
</feature>
<feature type="non-terminal residue" evidence="2">
    <location>
        <position position="1"/>
    </location>
</feature>
<evidence type="ECO:0000313" key="3">
    <source>
        <dbReference type="Proteomes" id="UP001178507"/>
    </source>
</evidence>
<keyword evidence="3" id="KW-1185">Reference proteome</keyword>
<evidence type="ECO:0000256" key="1">
    <source>
        <dbReference type="SAM" id="MobiDB-lite"/>
    </source>
</evidence>
<proteinExistence type="predicted"/>
<name>A0AA36N0G3_9DINO</name>
<feature type="region of interest" description="Disordered" evidence="1">
    <location>
        <begin position="117"/>
        <end position="160"/>
    </location>
</feature>
<gene>
    <name evidence="2" type="ORF">EVOR1521_LOCUS13572</name>
</gene>
<sequence>DVIYHSTCPAWDHRATLRLPLEDPAREKLSYPSAFATLALRLFLWHQDASRDCRRPSKMLLGTAVVSLAPLLAGFHELDGYFHISAEGHDAGDFCGQVRLKLRASLASFCEVRSSGSAERPKNEAHASEGEPAIAPLGASGPSFAPPARPTVAQMVEREPPLVHMTEDLVVLRESSEASFA</sequence>
<reference evidence="2" key="1">
    <citation type="submission" date="2023-08" db="EMBL/GenBank/DDBJ databases">
        <authorList>
            <person name="Chen Y."/>
            <person name="Shah S."/>
            <person name="Dougan E. K."/>
            <person name="Thang M."/>
            <person name="Chan C."/>
        </authorList>
    </citation>
    <scope>NUCLEOTIDE SEQUENCE</scope>
</reference>